<evidence type="ECO:0000313" key="1">
    <source>
        <dbReference type="EMBL" id="GMQ28319.1"/>
    </source>
</evidence>
<dbReference type="EMBL" id="BTPD01000002">
    <property type="protein sequence ID" value="GMQ28319.1"/>
    <property type="molecule type" value="Genomic_DNA"/>
</dbReference>
<comment type="caution">
    <text evidence="1">The sequence shown here is derived from an EMBL/GenBank/DDBJ whole genome shotgun (WGS) entry which is preliminary data.</text>
</comment>
<sequence length="64" mass="7310">MFSRSGRFGMPTKNPEHFHVRDSIFMLSGVDASNLKSLIILYSALDAPKVRDRVFGAWQSPRDR</sequence>
<reference evidence="1 2" key="1">
    <citation type="submission" date="2023-08" db="EMBL/GenBank/DDBJ databases">
        <title>Draft genome sequence of Algoriphagus confluentis.</title>
        <authorList>
            <person name="Takatani N."/>
            <person name="Hosokawa M."/>
            <person name="Sawabe T."/>
        </authorList>
    </citation>
    <scope>NUCLEOTIDE SEQUENCE [LARGE SCALE GENOMIC DNA]</scope>
    <source>
        <strain evidence="1 2">NBRC 111222</strain>
    </source>
</reference>
<evidence type="ECO:0000313" key="2">
    <source>
        <dbReference type="Proteomes" id="UP001338309"/>
    </source>
</evidence>
<organism evidence="1 2">
    <name type="scientific">Algoriphagus confluentis</name>
    <dbReference type="NCBI Taxonomy" id="1697556"/>
    <lineage>
        <taxon>Bacteria</taxon>
        <taxon>Pseudomonadati</taxon>
        <taxon>Bacteroidota</taxon>
        <taxon>Cytophagia</taxon>
        <taxon>Cytophagales</taxon>
        <taxon>Cyclobacteriaceae</taxon>
        <taxon>Algoriphagus</taxon>
    </lineage>
</organism>
<gene>
    <name evidence="1" type="ORF">Aconfl_09620</name>
</gene>
<dbReference type="Proteomes" id="UP001338309">
    <property type="component" value="Unassembled WGS sequence"/>
</dbReference>
<proteinExistence type="predicted"/>
<keyword evidence="2" id="KW-1185">Reference proteome</keyword>
<protein>
    <submittedName>
        <fullName evidence="1">Uncharacterized protein</fullName>
    </submittedName>
</protein>
<accession>A0ABQ6PK20</accession>
<name>A0ABQ6PK20_9BACT</name>